<dbReference type="GO" id="GO:0016887">
    <property type="term" value="F:ATP hydrolysis activity"/>
    <property type="evidence" value="ECO:0007669"/>
    <property type="project" value="InterPro"/>
</dbReference>
<dbReference type="PROSITE" id="PS00211">
    <property type="entry name" value="ABC_TRANSPORTER_1"/>
    <property type="match status" value="1"/>
</dbReference>
<dbReference type="InterPro" id="IPR003439">
    <property type="entry name" value="ABC_transporter-like_ATP-bd"/>
</dbReference>
<gene>
    <name evidence="6" type="ORF">LHA_pA0019</name>
</gene>
<keyword evidence="3" id="KW-0067">ATP-binding</keyword>
<dbReference type="PROSITE" id="PS50893">
    <property type="entry name" value="ABC_TRANSPORTER_2"/>
    <property type="match status" value="2"/>
</dbReference>
<dbReference type="RefSeq" id="WP_011212522.1">
    <property type="nucleotide sequence ID" value="NZ_LN681226.1"/>
</dbReference>
<dbReference type="EMBL" id="LN681226">
    <property type="protein sequence ID" value="CEK12268.1"/>
    <property type="molecule type" value="Genomic_DNA"/>
</dbReference>
<dbReference type="PANTHER" id="PTHR19211">
    <property type="entry name" value="ATP-BINDING TRANSPORT PROTEIN-RELATED"/>
    <property type="match status" value="1"/>
</dbReference>
<feature type="domain" description="ABC transporter" evidence="5">
    <location>
        <begin position="278"/>
        <end position="491"/>
    </location>
</feature>
<dbReference type="KEGG" id="lha:LHA_pA0019"/>
<keyword evidence="2" id="KW-0547">Nucleotide-binding</keyword>
<organism evidence="6 7">
    <name type="scientific">Legionella hackeliae</name>
    <dbReference type="NCBI Taxonomy" id="449"/>
    <lineage>
        <taxon>Bacteria</taxon>
        <taxon>Pseudomonadati</taxon>
        <taxon>Pseudomonadota</taxon>
        <taxon>Gammaproteobacteria</taxon>
        <taxon>Legionellales</taxon>
        <taxon>Legionellaceae</taxon>
        <taxon>Legionella</taxon>
    </lineage>
</organism>
<feature type="coiled-coil region" evidence="4">
    <location>
        <begin position="168"/>
        <end position="218"/>
    </location>
</feature>
<dbReference type="InterPro" id="IPR017871">
    <property type="entry name" value="ABC_transporter-like_CS"/>
</dbReference>
<dbReference type="InterPro" id="IPR003593">
    <property type="entry name" value="AAA+_ATPase"/>
</dbReference>
<dbReference type="CDD" id="cd03221">
    <property type="entry name" value="ABCF_EF-3"/>
    <property type="match status" value="2"/>
</dbReference>
<keyword evidence="1" id="KW-0677">Repeat</keyword>
<sequence length="491" mass="56035">MHHKPIQFKDLGLIYPHKICFQDFSGEIHFGERIALIGRNGSGKSTLLKMLAGLCSASAGEIKMPQDVRIGYLPQIIEECPDLSGGQRLNHALTKILSEDPNVLLLDEPTNHLDRRNRRSLIRMLLHYPGTLVIASHDTELINTVADTLWHIDLGKLTVFRGAYCDYQQMLEDKKASIEQELSRISREKKESHLALMREQERNKRSRVQGEKKIAQRKWPTIRSHTKLANAITTGNKRLSQINHKKQQVLEELSSLNLPETIKPKFKLNGLDHHKPLIRIQDASIAYEAFDVILEEIHFHLNGCERVALYGDNASGKSTFVKAILEDSHIKRTGKWTLPQRNTVGYLDQHYQHLNCDETVLDLMKSQMPHASHAELRVHLNDFLFRKNIEVEIKVKDLSGGEKARLSLALIAANPPKLIILDEVTNNVDLETRAHIIEVLREFPGAMLVISHDYDFLDSIHIETKYHVHQGKIHHFNGEQSEGVHHDSSFA</sequence>
<dbReference type="OrthoDB" id="9808609at2"/>
<proteinExistence type="predicted"/>
<evidence type="ECO:0000259" key="5">
    <source>
        <dbReference type="PROSITE" id="PS50893"/>
    </source>
</evidence>
<dbReference type="InterPro" id="IPR050611">
    <property type="entry name" value="ABCF"/>
</dbReference>
<evidence type="ECO:0000256" key="4">
    <source>
        <dbReference type="SAM" id="Coils"/>
    </source>
</evidence>
<reference evidence="7" key="1">
    <citation type="submission" date="2014-09" db="EMBL/GenBank/DDBJ databases">
        <authorList>
            <person name="Gomez-Valero L."/>
        </authorList>
    </citation>
    <scope>NUCLEOTIDE SEQUENCE [LARGE SCALE GENOMIC DNA]</scope>
    <source>
        <strain evidence="7">ATCC35250</strain>
        <plasmid evidence="7">II</plasmid>
    </source>
</reference>
<keyword evidence="6" id="KW-0614">Plasmid</keyword>
<keyword evidence="4" id="KW-0175">Coiled coil</keyword>
<feature type="domain" description="ABC transporter" evidence="5">
    <location>
        <begin position="6"/>
        <end position="179"/>
    </location>
</feature>
<accession>A0A0A8UU67</accession>
<evidence type="ECO:0000313" key="7">
    <source>
        <dbReference type="Proteomes" id="UP000032803"/>
    </source>
</evidence>
<evidence type="ECO:0000256" key="3">
    <source>
        <dbReference type="ARBA" id="ARBA00022840"/>
    </source>
</evidence>
<name>A0A0A8UU67_LEGHA</name>
<dbReference type="InterPro" id="IPR027417">
    <property type="entry name" value="P-loop_NTPase"/>
</dbReference>
<keyword evidence="7" id="KW-1185">Reference proteome</keyword>
<dbReference type="PANTHER" id="PTHR19211:SF14">
    <property type="entry name" value="ATP-BINDING CASSETTE SUB-FAMILY F MEMBER 1"/>
    <property type="match status" value="1"/>
</dbReference>
<geneLocation type="plasmid" evidence="6 7">
    <name>II</name>
</geneLocation>
<dbReference type="Proteomes" id="UP000032803">
    <property type="component" value="Plasmid II"/>
</dbReference>
<dbReference type="GO" id="GO:0005524">
    <property type="term" value="F:ATP binding"/>
    <property type="evidence" value="ECO:0007669"/>
    <property type="project" value="UniProtKB-KW"/>
</dbReference>
<dbReference type="Gene3D" id="3.40.50.300">
    <property type="entry name" value="P-loop containing nucleotide triphosphate hydrolases"/>
    <property type="match status" value="3"/>
</dbReference>
<dbReference type="SMART" id="SM00382">
    <property type="entry name" value="AAA"/>
    <property type="match status" value="2"/>
</dbReference>
<dbReference type="SUPFAM" id="SSF52540">
    <property type="entry name" value="P-loop containing nucleoside triphosphate hydrolases"/>
    <property type="match status" value="2"/>
</dbReference>
<dbReference type="Pfam" id="PF00005">
    <property type="entry name" value="ABC_tran"/>
    <property type="match status" value="2"/>
</dbReference>
<evidence type="ECO:0000256" key="1">
    <source>
        <dbReference type="ARBA" id="ARBA00022737"/>
    </source>
</evidence>
<dbReference type="HOGENOM" id="CLU_000604_36_0_6"/>
<dbReference type="AlphaFoldDB" id="A0A0A8UU67"/>
<protein>
    <recommendedName>
        <fullName evidence="5">ABC transporter domain-containing protein</fullName>
    </recommendedName>
</protein>
<evidence type="ECO:0000256" key="2">
    <source>
        <dbReference type="ARBA" id="ARBA00022741"/>
    </source>
</evidence>
<evidence type="ECO:0000313" key="6">
    <source>
        <dbReference type="EMBL" id="CEK12268.1"/>
    </source>
</evidence>